<reference evidence="2 3" key="1">
    <citation type="journal article" date="2015" name="Genome Announc.">
        <title>Expanding the biotechnology potential of lactobacilli through comparative genomics of 213 strains and associated genera.</title>
        <authorList>
            <person name="Sun Z."/>
            <person name="Harris H.M."/>
            <person name="McCann A."/>
            <person name="Guo C."/>
            <person name="Argimon S."/>
            <person name="Zhang W."/>
            <person name="Yang X."/>
            <person name="Jeffery I.B."/>
            <person name="Cooney J.C."/>
            <person name="Kagawa T.F."/>
            <person name="Liu W."/>
            <person name="Song Y."/>
            <person name="Salvetti E."/>
            <person name="Wrobel A."/>
            <person name="Rasinkangas P."/>
            <person name="Parkhill J."/>
            <person name="Rea M.C."/>
            <person name="O'Sullivan O."/>
            <person name="Ritari J."/>
            <person name="Douillard F.P."/>
            <person name="Paul Ross R."/>
            <person name="Yang R."/>
            <person name="Briner A.E."/>
            <person name="Felis G.E."/>
            <person name="de Vos W.M."/>
            <person name="Barrangou R."/>
            <person name="Klaenhammer T.R."/>
            <person name="Caufield P.W."/>
            <person name="Cui Y."/>
            <person name="Zhang H."/>
            <person name="O'Toole P.W."/>
        </authorList>
    </citation>
    <scope>NUCLEOTIDE SEQUENCE [LARGE SCALE GENOMIC DNA]</scope>
    <source>
        <strain evidence="2 3">DSM 19394</strain>
    </source>
</reference>
<keyword evidence="3" id="KW-1185">Reference proteome</keyword>
<evidence type="ECO:0000313" key="2">
    <source>
        <dbReference type="EMBL" id="KRK95203.1"/>
    </source>
</evidence>
<name>A0A0R1LNN6_9LACO</name>
<keyword evidence="1" id="KW-1133">Transmembrane helix</keyword>
<dbReference type="Proteomes" id="UP000051955">
    <property type="component" value="Unassembled WGS sequence"/>
</dbReference>
<proteinExistence type="predicted"/>
<evidence type="ECO:0000256" key="1">
    <source>
        <dbReference type="SAM" id="Phobius"/>
    </source>
</evidence>
<dbReference type="STRING" id="1423715.FD25_GL001586"/>
<sequence>MNLTEKLAWGLAVSVGTALFFGFGVKGTWFVRLLWTGFVLLVNGSAAGIIARYWDWLSDTRRTHQSDTDRLDEFFFTYVLFIIPDILFFGVASSWFTAFLWRVLWDGTMLLCGVALLLDMEFIYYRVVRHQPPRQ</sequence>
<organism evidence="2 3">
    <name type="scientific">Levilactobacillus acidifarinae DSM 19394 = JCM 15949</name>
    <dbReference type="NCBI Taxonomy" id="1423715"/>
    <lineage>
        <taxon>Bacteria</taxon>
        <taxon>Bacillati</taxon>
        <taxon>Bacillota</taxon>
        <taxon>Bacilli</taxon>
        <taxon>Lactobacillales</taxon>
        <taxon>Lactobacillaceae</taxon>
        <taxon>Levilactobacillus</taxon>
    </lineage>
</organism>
<dbReference type="EMBL" id="AZDV01000015">
    <property type="protein sequence ID" value="KRK95203.1"/>
    <property type="molecule type" value="Genomic_DNA"/>
</dbReference>
<accession>A0A0R1LNN6</accession>
<dbReference type="OrthoDB" id="9887343at2"/>
<feature type="transmembrane region" description="Helical" evidence="1">
    <location>
        <begin position="7"/>
        <end position="27"/>
    </location>
</feature>
<protein>
    <submittedName>
        <fullName evidence="2">Uncharacterized protein</fullName>
    </submittedName>
</protein>
<evidence type="ECO:0000313" key="3">
    <source>
        <dbReference type="Proteomes" id="UP000051955"/>
    </source>
</evidence>
<gene>
    <name evidence="2" type="ORF">FD25_GL001586</name>
</gene>
<feature type="transmembrane region" description="Helical" evidence="1">
    <location>
        <begin position="107"/>
        <end position="125"/>
    </location>
</feature>
<dbReference type="RefSeq" id="WP_057802524.1">
    <property type="nucleotide sequence ID" value="NZ_AZDV01000015.1"/>
</dbReference>
<feature type="transmembrane region" description="Helical" evidence="1">
    <location>
        <begin position="75"/>
        <end position="101"/>
    </location>
</feature>
<dbReference type="AlphaFoldDB" id="A0A0R1LNN6"/>
<feature type="transmembrane region" description="Helical" evidence="1">
    <location>
        <begin position="33"/>
        <end position="54"/>
    </location>
</feature>
<comment type="caution">
    <text evidence="2">The sequence shown here is derived from an EMBL/GenBank/DDBJ whole genome shotgun (WGS) entry which is preliminary data.</text>
</comment>
<dbReference type="PATRIC" id="fig|1423715.3.peg.1623"/>
<keyword evidence="1" id="KW-0472">Membrane</keyword>
<keyword evidence="1" id="KW-0812">Transmembrane</keyword>